<dbReference type="Gramene" id="OE9A096660T1">
    <property type="protein sequence ID" value="OE9A096660C1"/>
    <property type="gene ID" value="OE9A096660"/>
</dbReference>
<sequence length="169" mass="19199">IATFLKRTYGPKTDTVCKSHAKFFERRQSKHSKLESAWSSTNGQNPSYVVTKRVSSIQKGRYLSKKLLMGPNGLHMYKLGSVLRTPTIKAFQISKCLFFQKWPKSLIRRDEKGEFYLKGSLTFQKVLMGPKQTSYARVMLSSSNADNPSVPNKQGLVLTQSPSYVLTKR</sequence>
<reference evidence="1 2" key="1">
    <citation type="submission" date="2019-12" db="EMBL/GenBank/DDBJ databases">
        <authorList>
            <person name="Alioto T."/>
            <person name="Alioto T."/>
            <person name="Gomez Garrido J."/>
        </authorList>
    </citation>
    <scope>NUCLEOTIDE SEQUENCE [LARGE SCALE GENOMIC DNA]</scope>
</reference>
<accession>A0A8S0S075</accession>
<keyword evidence="2" id="KW-1185">Reference proteome</keyword>
<dbReference type="EMBL" id="CACTIH010003788">
    <property type="protein sequence ID" value="CAA2985017.1"/>
    <property type="molecule type" value="Genomic_DNA"/>
</dbReference>
<feature type="non-terminal residue" evidence="1">
    <location>
        <position position="1"/>
    </location>
</feature>
<name>A0A8S0S075_OLEEU</name>
<evidence type="ECO:0000313" key="1">
    <source>
        <dbReference type="EMBL" id="CAA2985017.1"/>
    </source>
</evidence>
<dbReference type="Proteomes" id="UP000594638">
    <property type="component" value="Unassembled WGS sequence"/>
</dbReference>
<evidence type="ECO:0000313" key="2">
    <source>
        <dbReference type="Proteomes" id="UP000594638"/>
    </source>
</evidence>
<dbReference type="AlphaFoldDB" id="A0A8S0S075"/>
<gene>
    <name evidence="1" type="ORF">OLEA9_A096660</name>
</gene>
<protein>
    <submittedName>
        <fullName evidence="1">Uncharacterized protein</fullName>
    </submittedName>
</protein>
<organism evidence="1 2">
    <name type="scientific">Olea europaea subsp. europaea</name>
    <dbReference type="NCBI Taxonomy" id="158383"/>
    <lineage>
        <taxon>Eukaryota</taxon>
        <taxon>Viridiplantae</taxon>
        <taxon>Streptophyta</taxon>
        <taxon>Embryophyta</taxon>
        <taxon>Tracheophyta</taxon>
        <taxon>Spermatophyta</taxon>
        <taxon>Magnoliopsida</taxon>
        <taxon>eudicotyledons</taxon>
        <taxon>Gunneridae</taxon>
        <taxon>Pentapetalae</taxon>
        <taxon>asterids</taxon>
        <taxon>lamiids</taxon>
        <taxon>Lamiales</taxon>
        <taxon>Oleaceae</taxon>
        <taxon>Oleeae</taxon>
        <taxon>Olea</taxon>
    </lineage>
</organism>
<proteinExistence type="predicted"/>
<feature type="non-terminal residue" evidence="1">
    <location>
        <position position="169"/>
    </location>
</feature>
<comment type="caution">
    <text evidence="1">The sequence shown here is derived from an EMBL/GenBank/DDBJ whole genome shotgun (WGS) entry which is preliminary data.</text>
</comment>